<dbReference type="InterPro" id="IPR051954">
    <property type="entry name" value="tRNA_methyltransferase_THADA"/>
</dbReference>
<evidence type="ECO:0000259" key="4">
    <source>
        <dbReference type="Pfam" id="PF10350"/>
    </source>
</evidence>
<evidence type="ECO:0000259" key="6">
    <source>
        <dbReference type="Pfam" id="PF25151"/>
    </source>
</evidence>
<feature type="domain" description="tRNA (32-2'-O)-methyltransferase regulator THADA-like TPR repeats region" evidence="5">
    <location>
        <begin position="460"/>
        <end position="661"/>
    </location>
</feature>
<reference evidence="8" key="1">
    <citation type="submission" date="2025-08" db="UniProtKB">
        <authorList>
            <consortium name="RefSeq"/>
        </authorList>
    </citation>
    <scope>IDENTIFICATION</scope>
    <source>
        <strain evidence="8">11010-0011.00</strain>
        <tissue evidence="8">Whole body</tissue>
    </source>
</reference>
<evidence type="ECO:0000256" key="1">
    <source>
        <dbReference type="ARBA" id="ARBA00010409"/>
    </source>
</evidence>
<evidence type="ECO:0000256" key="2">
    <source>
        <dbReference type="ARBA" id="ARBA00022694"/>
    </source>
</evidence>
<feature type="domain" description="DUF2428" evidence="4">
    <location>
        <begin position="827"/>
        <end position="1097"/>
    </location>
</feature>
<dbReference type="GO" id="GO:0030488">
    <property type="term" value="P:tRNA methylation"/>
    <property type="evidence" value="ECO:0007669"/>
    <property type="project" value="TreeGrafter"/>
</dbReference>
<dbReference type="Pfam" id="PF25150">
    <property type="entry name" value="TPR_Trm732"/>
    <property type="match status" value="1"/>
</dbReference>
<keyword evidence="2" id="KW-0819">tRNA processing</keyword>
<dbReference type="Pfam" id="PF10350">
    <property type="entry name" value="DUF2428"/>
    <property type="match status" value="1"/>
</dbReference>
<dbReference type="CTD" id="63892"/>
<evidence type="ECO:0000313" key="7">
    <source>
        <dbReference type="Proteomes" id="UP000504634"/>
    </source>
</evidence>
<evidence type="ECO:0000259" key="5">
    <source>
        <dbReference type="Pfam" id="PF25150"/>
    </source>
</evidence>
<dbReference type="InterPro" id="IPR056842">
    <property type="entry name" value="THADA-like_TPR_C"/>
</dbReference>
<dbReference type="PANTHER" id="PTHR14387:SF7">
    <property type="entry name" value="THYROID ADENOMA-ASSOCIATED PROTEIN"/>
    <property type="match status" value="1"/>
</dbReference>
<evidence type="ECO:0000256" key="3">
    <source>
        <dbReference type="ARBA" id="ARBA00035698"/>
    </source>
</evidence>
<dbReference type="InterPro" id="IPR016024">
    <property type="entry name" value="ARM-type_fold"/>
</dbReference>
<dbReference type="GeneID" id="115620697"/>
<dbReference type="InterPro" id="IPR019442">
    <property type="entry name" value="THADA/TRM732_DUF2428"/>
</dbReference>
<dbReference type="GO" id="GO:0005829">
    <property type="term" value="C:cytosol"/>
    <property type="evidence" value="ECO:0007669"/>
    <property type="project" value="TreeGrafter"/>
</dbReference>
<protein>
    <recommendedName>
        <fullName evidence="3">tRNA (32-2'-O)-methyltransferase regulator THADA</fullName>
    </recommendedName>
</protein>
<dbReference type="PANTHER" id="PTHR14387">
    <property type="entry name" value="THADA/DEATH RECEPTOR INTERACTING PROTEIN"/>
    <property type="match status" value="1"/>
</dbReference>
<organism evidence="7 8">
    <name type="scientific">Drosophila lebanonensis</name>
    <name type="common">Fruit fly</name>
    <name type="synonym">Scaptodrosophila lebanonensis</name>
    <dbReference type="NCBI Taxonomy" id="7225"/>
    <lineage>
        <taxon>Eukaryota</taxon>
        <taxon>Metazoa</taxon>
        <taxon>Ecdysozoa</taxon>
        <taxon>Arthropoda</taxon>
        <taxon>Hexapoda</taxon>
        <taxon>Insecta</taxon>
        <taxon>Pterygota</taxon>
        <taxon>Neoptera</taxon>
        <taxon>Endopterygota</taxon>
        <taxon>Diptera</taxon>
        <taxon>Brachycera</taxon>
        <taxon>Muscomorpha</taxon>
        <taxon>Ephydroidea</taxon>
        <taxon>Drosophilidae</taxon>
        <taxon>Scaptodrosophila</taxon>
    </lineage>
</organism>
<dbReference type="Proteomes" id="UP000504634">
    <property type="component" value="Unplaced"/>
</dbReference>
<dbReference type="SUPFAM" id="SSF48371">
    <property type="entry name" value="ARM repeat"/>
    <property type="match status" value="2"/>
</dbReference>
<keyword evidence="7" id="KW-1185">Reference proteome</keyword>
<evidence type="ECO:0000313" key="8">
    <source>
        <dbReference type="RefSeq" id="XP_030369927.1"/>
    </source>
</evidence>
<dbReference type="RefSeq" id="XP_030369927.1">
    <property type="nucleotide sequence ID" value="XM_030514067.1"/>
</dbReference>
<feature type="domain" description="tRNA (32-2'-O)-methyltransferase regulator THADA-like C-terminal TPR repeats region" evidence="6">
    <location>
        <begin position="1101"/>
        <end position="1272"/>
    </location>
</feature>
<proteinExistence type="inferred from homology"/>
<dbReference type="InterPro" id="IPR056843">
    <property type="entry name" value="THADA-like_TPR"/>
</dbReference>
<accession>A0A6J2T4U7</accession>
<dbReference type="InterPro" id="IPR011989">
    <property type="entry name" value="ARM-like"/>
</dbReference>
<name>A0A6J2T4U7_DROLE</name>
<dbReference type="Gene3D" id="1.25.10.10">
    <property type="entry name" value="Leucine-rich Repeat Variant"/>
    <property type="match status" value="1"/>
</dbReference>
<dbReference type="Pfam" id="PF25151">
    <property type="entry name" value="TPR_Trm732_C"/>
    <property type="match status" value="1"/>
</dbReference>
<comment type="similarity">
    <text evidence="1">Belongs to the THADA family.</text>
</comment>
<dbReference type="OrthoDB" id="73997at2759"/>
<sequence length="1735" mass="196657">MNDLNLRVAAMKLCAHPKRFAKLRDAPVKLPPKWCESQADFVKKLAVSSSAEQVAIVKELFKVPKAMDFLADVLFACPLKHAVRNQLVRLFSYNSTVHKRDRLEAALVQSLQDIAVAIEVNSYDVDGMNDLFVSVSGCLQNFPCGRKALSEQIDSFVPLIPMALQRYWTGISQPAVDQSPTRRNEYYLFIQNLLRFYVNFLVEFRAELVPARCSQLQQVSVLAEIVSRHIDTPWDVRSIAGMAIGHNARFFDEFDKYMVSCQAMKDAEELPIKGACLLVLQKQEYDTYSSTALKILQQLIEMTSGNNATNQLVYMSKHLFVYSKALRNVNLTDRSLSAYHSILCELLGFALTNLSSSTDSVRHMSRDLLRNVLQHASTVGQNAIFNTVFDHFEKQCCSLSSSCLMLEQVVTVVGVQQVLDNCPSLFETVFKCYLGRDDSVDALYKCMMSTARRGESFQHWHSLWGRTLLEAASAQDDRLQLIERLITEAVQLWPNELDELLSEPKLAFSTKLTAMATVRRSGRQDQNFSNLLVKYQQQIYDAITGLDDHTRLLALRFVVETPKLSEPLTRQEREALLNYVHYNANNPSAHMRQIGYGLLQKALKRIELTLAQELRAQPNGSTELLQFLTSFMNKLALNLFPTANYGRRWLSLRLLRDCIEICKKLSLSVEQQLPTQTLPFLENCLGDSYEENKTLAALLLRQLQPAEAAQMRLNAGNIMELLVSLRPPDSATGAYQLEYYCQRVSEKQLELDLALPPDMGEPSYEPKRYRALQWCLIELKLGLQMAKCDLAQAAKYNPLYGLLGASRHFLQHLDMQCLAEEPLWAAYIKRLVEVCMDVSNVVLPVVSSASPEGHLPSTSADEKAIVTDREQTVNVLRNRLNSKALQQLPTTPQMVLLCAWRSIKEVSLILGELVERAQLQSDAQSQGTHLLSHQQAVAIGEHFKLLLCEIKHRGAFEQAYVGFTLVCKRFWQCDELSLNALPTAWLREAIELVCNNGETAGEPSKICPTRRSAGVPYMLQALICTELKLGTHGTFQNTVRVLLDVCERRREGESAARTHALNILRALFRCSELAELVGEYVPRAIVCALESFVALNWPEQNSATLLFAALLVRIFGVERARAGDGELHVRNRMTGRIFFTRYPELFDYFHDRLRDAGETIADQGQPKGQSLQLETMLLMLSRLYPSALEGTESSLNLIDFVPFLLQICRSHDSMTRERAAQVLGNFVDTKNALALVRKIVKNLCILHALINHNPTMRLDLNDLHGQLLQLLYIYKRLNCSEPLLIRMLVHTLALLAIDLQRRDIFVFNAILDVLIAIMEDAHNDAYFDKSLLEVLQKVYFVDHAEVYESCAAYAISPRFVQIYGLHLHRLSHDSNNMVQHILQDLVTKRDLPTAVQQLKVQIILYLLFHYKGVTKGLIDSLDIEEYQFGSDVKRYTKALSADTIAEVAKALHMSEAVRLDIKRMADEALSGHCWQPELFCQVHALLAVLHEFKLSMDDLMQRSVTANSELKPGLSLCIMRAVLQQDLEQRMWLPVLRFALDICAPTQSFYLRYKAAQLCELLMMSVEEQISVGDADILGHYMQLVIRLLVDEHSQVRNYIAEKVAASISISNHSEQANILPTAALPKFLHNMLKKLQKFQHNRLFLSRIFSVIVESFRLTLQQEQNGDVVLETANEDFEVFDRHETNIYCEAVRVVSDVVESFKVVFPNCTELMDSFVTLDALTSCTSNVESIGA</sequence>
<gene>
    <name evidence="8" type="primary">LOC115620697</name>
</gene>